<proteinExistence type="predicted"/>
<keyword evidence="3" id="KW-1185">Reference proteome</keyword>
<feature type="transmembrane region" description="Helical" evidence="1">
    <location>
        <begin position="38"/>
        <end position="60"/>
    </location>
</feature>
<keyword evidence="1" id="KW-0472">Membrane</keyword>
<evidence type="ECO:0000256" key="1">
    <source>
        <dbReference type="SAM" id="Phobius"/>
    </source>
</evidence>
<evidence type="ECO:0000313" key="3">
    <source>
        <dbReference type="Proteomes" id="UP001519342"/>
    </source>
</evidence>
<dbReference type="Proteomes" id="UP001519342">
    <property type="component" value="Unassembled WGS sequence"/>
</dbReference>
<organism evidence="2 3">
    <name type="scientific">Sedimentibacter acidaminivorans</name>
    <dbReference type="NCBI Taxonomy" id="913099"/>
    <lineage>
        <taxon>Bacteria</taxon>
        <taxon>Bacillati</taxon>
        <taxon>Bacillota</taxon>
        <taxon>Tissierellia</taxon>
        <taxon>Sedimentibacter</taxon>
    </lineage>
</organism>
<gene>
    <name evidence="2" type="ORF">J2Z76_000421</name>
</gene>
<sequence>MEIKKAHNGAMSFCLARKLHLIKNMQESLKKCMSNDNLCLNVVFLCVVFLLNSTLAYAGVDATGNKLYYKLVGIGKWVIIFKGAIDIIQSVISGDFQAAKKMFMGYLFAYAILFALPFCMNEVENIFKEM</sequence>
<protein>
    <submittedName>
        <fullName evidence="2">Uncharacterized protein</fullName>
    </submittedName>
</protein>
<evidence type="ECO:0000313" key="2">
    <source>
        <dbReference type="EMBL" id="MBP1924568.1"/>
    </source>
</evidence>
<feature type="transmembrane region" description="Helical" evidence="1">
    <location>
        <begin position="103"/>
        <end position="120"/>
    </location>
</feature>
<comment type="caution">
    <text evidence="2">The sequence shown here is derived from an EMBL/GenBank/DDBJ whole genome shotgun (WGS) entry which is preliminary data.</text>
</comment>
<dbReference type="RefSeq" id="WP_209510318.1">
    <property type="nucleotide sequence ID" value="NZ_JAGGKS010000001.1"/>
</dbReference>
<name>A0ABS4GA55_9FIRM</name>
<keyword evidence="1" id="KW-0812">Transmembrane</keyword>
<dbReference type="EMBL" id="JAGGKS010000001">
    <property type="protein sequence ID" value="MBP1924568.1"/>
    <property type="molecule type" value="Genomic_DNA"/>
</dbReference>
<reference evidence="2 3" key="1">
    <citation type="submission" date="2021-03" db="EMBL/GenBank/DDBJ databases">
        <title>Genomic Encyclopedia of Type Strains, Phase IV (KMG-IV): sequencing the most valuable type-strain genomes for metagenomic binning, comparative biology and taxonomic classification.</title>
        <authorList>
            <person name="Goeker M."/>
        </authorList>
    </citation>
    <scope>NUCLEOTIDE SEQUENCE [LARGE SCALE GENOMIC DNA]</scope>
    <source>
        <strain evidence="2 3">DSM 24004</strain>
    </source>
</reference>
<accession>A0ABS4GA55</accession>
<keyword evidence="1" id="KW-1133">Transmembrane helix</keyword>